<gene>
    <name evidence="4" type="ORF">G4Y79_00930</name>
</gene>
<name>A0A7S8E9R8_9CHLR</name>
<reference evidence="4 5" key="1">
    <citation type="submission" date="2020-02" db="EMBL/GenBank/DDBJ databases">
        <authorList>
            <person name="Zheng R.K."/>
            <person name="Sun C.M."/>
        </authorList>
    </citation>
    <scope>NUCLEOTIDE SEQUENCE [LARGE SCALE GENOMIC DNA]</scope>
    <source>
        <strain evidence="5">rifampicinis</strain>
    </source>
</reference>
<evidence type="ECO:0000256" key="2">
    <source>
        <dbReference type="ARBA" id="ARBA00023315"/>
    </source>
</evidence>
<dbReference type="SUPFAM" id="SSF55729">
    <property type="entry name" value="Acyl-CoA N-acyltransferases (Nat)"/>
    <property type="match status" value="1"/>
</dbReference>
<dbReference type="Gene3D" id="3.40.630.30">
    <property type="match status" value="1"/>
</dbReference>
<evidence type="ECO:0000313" key="4">
    <source>
        <dbReference type="EMBL" id="QPC82970.1"/>
    </source>
</evidence>
<dbReference type="PANTHER" id="PTHR43877:SF5">
    <property type="entry name" value="BLL8307 PROTEIN"/>
    <property type="match status" value="1"/>
</dbReference>
<dbReference type="InterPro" id="IPR016181">
    <property type="entry name" value="Acyl_CoA_acyltransferase"/>
</dbReference>
<dbReference type="InterPro" id="IPR050832">
    <property type="entry name" value="Bact_Acetyltransf"/>
</dbReference>
<feature type="domain" description="N-acetyltransferase" evidence="3">
    <location>
        <begin position="14"/>
        <end position="157"/>
    </location>
</feature>
<evidence type="ECO:0000259" key="3">
    <source>
        <dbReference type="PROSITE" id="PS51186"/>
    </source>
</evidence>
<keyword evidence="5" id="KW-1185">Reference proteome</keyword>
<dbReference type="PROSITE" id="PS51186">
    <property type="entry name" value="GNAT"/>
    <property type="match status" value="1"/>
</dbReference>
<evidence type="ECO:0000256" key="1">
    <source>
        <dbReference type="ARBA" id="ARBA00022679"/>
    </source>
</evidence>
<dbReference type="KEGG" id="pmet:G4Y79_00930"/>
<evidence type="ECO:0000313" key="5">
    <source>
        <dbReference type="Proteomes" id="UP000594468"/>
    </source>
</evidence>
<dbReference type="Pfam" id="PF00583">
    <property type="entry name" value="Acetyltransf_1"/>
    <property type="match status" value="1"/>
</dbReference>
<dbReference type="EMBL" id="CP062983">
    <property type="protein sequence ID" value="QPC82970.1"/>
    <property type="molecule type" value="Genomic_DNA"/>
</dbReference>
<dbReference type="GO" id="GO:0016747">
    <property type="term" value="F:acyltransferase activity, transferring groups other than amino-acyl groups"/>
    <property type="evidence" value="ECO:0007669"/>
    <property type="project" value="InterPro"/>
</dbReference>
<dbReference type="PANTHER" id="PTHR43877">
    <property type="entry name" value="AMINOALKYLPHOSPHONATE N-ACETYLTRANSFERASE-RELATED-RELATED"/>
    <property type="match status" value="1"/>
</dbReference>
<dbReference type="CDD" id="cd04301">
    <property type="entry name" value="NAT_SF"/>
    <property type="match status" value="1"/>
</dbReference>
<organism evidence="4 5">
    <name type="scientific">Phototrophicus methaneseepsis</name>
    <dbReference type="NCBI Taxonomy" id="2710758"/>
    <lineage>
        <taxon>Bacteria</taxon>
        <taxon>Bacillati</taxon>
        <taxon>Chloroflexota</taxon>
        <taxon>Candidatus Thermofontia</taxon>
        <taxon>Phototrophicales</taxon>
        <taxon>Phototrophicaceae</taxon>
        <taxon>Phototrophicus</taxon>
    </lineage>
</organism>
<sequence length="158" mass="17776">MTDSIRAFQLEDSAAMRALIEAGLEQRFGFLLEDVNPDLTDFQTHYLDQGASLIVVERDGGLIGCGALIREQGSDVIGRLVRVSVAASQQGRGLGRLISQRLIEIARERGFRQLEVETNSDWESALHLYKSLGFVAYKRVYVPEYDFTEVHMHMDLIS</sequence>
<keyword evidence="1 4" id="KW-0808">Transferase</keyword>
<dbReference type="RefSeq" id="WP_195171039.1">
    <property type="nucleotide sequence ID" value="NZ_CP062983.1"/>
</dbReference>
<dbReference type="Proteomes" id="UP000594468">
    <property type="component" value="Chromosome"/>
</dbReference>
<keyword evidence="2" id="KW-0012">Acyltransferase</keyword>
<protein>
    <submittedName>
        <fullName evidence="4">GNAT family N-acetyltransferase</fullName>
    </submittedName>
</protein>
<dbReference type="InterPro" id="IPR000182">
    <property type="entry name" value="GNAT_dom"/>
</dbReference>
<proteinExistence type="predicted"/>
<dbReference type="AlphaFoldDB" id="A0A7S8E9R8"/>
<accession>A0A7S8E9R8</accession>